<feature type="signal peptide" evidence="1">
    <location>
        <begin position="1"/>
        <end position="28"/>
    </location>
</feature>
<organism evidence="2 3">
    <name type="scientific">Candidatus Obscuribacter phosphatis</name>
    <dbReference type="NCBI Taxonomy" id="1906157"/>
    <lineage>
        <taxon>Bacteria</taxon>
        <taxon>Bacillati</taxon>
        <taxon>Candidatus Melainabacteria</taxon>
        <taxon>Candidatus Obscuribacterales</taxon>
        <taxon>Candidatus Obscuribacteraceae</taxon>
        <taxon>Candidatus Obscuribacter</taxon>
    </lineage>
</organism>
<dbReference type="Proteomes" id="UP000664277">
    <property type="component" value="Unassembled WGS sequence"/>
</dbReference>
<sequence length="102" mass="11220">MGAKLLKKDIKCRLLFSSLAFFAFHSFSADSQAKSDLQTVVRLSRDVTAGTVATQSLLQEDKIERRLAPLNAVSGISECVGRAFKRNLPKGRVILIDDLDNP</sequence>
<gene>
    <name evidence="2" type="ORF">J0M35_05550</name>
</gene>
<dbReference type="EMBL" id="JAFLCK010000005">
    <property type="protein sequence ID" value="MBN8659806.1"/>
    <property type="molecule type" value="Genomic_DNA"/>
</dbReference>
<proteinExistence type="predicted"/>
<keyword evidence="1" id="KW-0732">Signal</keyword>
<dbReference type="CDD" id="cd11614">
    <property type="entry name" value="SAF_CpaB_FlgA_like"/>
    <property type="match status" value="1"/>
</dbReference>
<evidence type="ECO:0000313" key="2">
    <source>
        <dbReference type="EMBL" id="MBN8659806.1"/>
    </source>
</evidence>
<dbReference type="AlphaFoldDB" id="A0A8J7P7S7"/>
<feature type="chain" id="PRO_5035166139" evidence="1">
    <location>
        <begin position="29"/>
        <end position="102"/>
    </location>
</feature>
<protein>
    <submittedName>
        <fullName evidence="2">SAF domain-containing protein</fullName>
    </submittedName>
</protein>
<comment type="caution">
    <text evidence="2">The sequence shown here is derived from an EMBL/GenBank/DDBJ whole genome shotgun (WGS) entry which is preliminary data.</text>
</comment>
<reference evidence="2" key="1">
    <citation type="submission" date="2021-02" db="EMBL/GenBank/DDBJ databases">
        <title>Genome-Resolved Metagenomics of a Microbial Community Performing Photosynthetic Biological Nutrient Removal.</title>
        <authorList>
            <person name="Mcdaniel E.A."/>
        </authorList>
    </citation>
    <scope>NUCLEOTIDE SEQUENCE</scope>
    <source>
        <strain evidence="2">UWPOB_OBS1</strain>
    </source>
</reference>
<name>A0A8J7P7S7_9BACT</name>
<accession>A0A8J7P7S7</accession>
<evidence type="ECO:0000313" key="3">
    <source>
        <dbReference type="Proteomes" id="UP000664277"/>
    </source>
</evidence>
<evidence type="ECO:0000256" key="1">
    <source>
        <dbReference type="SAM" id="SignalP"/>
    </source>
</evidence>